<dbReference type="EMBL" id="MU843267">
    <property type="protein sequence ID" value="KAK2020417.1"/>
    <property type="molecule type" value="Genomic_DNA"/>
</dbReference>
<proteinExistence type="predicted"/>
<sequence>MCVRGGFHHGRGTQRALRAIERDREEKGRVCGREGKGQIYIYISIALLPIVMAAAFSSPYAVKGGWGVPWQTRRTSACGPGRLHSVCCRARWDWSRVPRRSGPRWRCVGVAVPMAAVKLSPAQPGPA</sequence>
<keyword evidence="1" id="KW-0472">Membrane</keyword>
<organism evidence="2 3">
    <name type="scientific">Colletotrichum zoysiae</name>
    <dbReference type="NCBI Taxonomy" id="1216348"/>
    <lineage>
        <taxon>Eukaryota</taxon>
        <taxon>Fungi</taxon>
        <taxon>Dikarya</taxon>
        <taxon>Ascomycota</taxon>
        <taxon>Pezizomycotina</taxon>
        <taxon>Sordariomycetes</taxon>
        <taxon>Hypocreomycetidae</taxon>
        <taxon>Glomerellales</taxon>
        <taxon>Glomerellaceae</taxon>
        <taxon>Colletotrichum</taxon>
        <taxon>Colletotrichum graminicola species complex</taxon>
    </lineage>
</organism>
<dbReference type="AlphaFoldDB" id="A0AAD9H1X6"/>
<feature type="transmembrane region" description="Helical" evidence="1">
    <location>
        <begin position="39"/>
        <end position="62"/>
    </location>
</feature>
<evidence type="ECO:0000313" key="2">
    <source>
        <dbReference type="EMBL" id="KAK2020417.1"/>
    </source>
</evidence>
<gene>
    <name evidence="2" type="ORF">LX32DRAFT_332333</name>
</gene>
<reference evidence="2" key="1">
    <citation type="submission" date="2021-06" db="EMBL/GenBank/DDBJ databases">
        <title>Comparative genomics, transcriptomics and evolutionary studies reveal genomic signatures of adaptation to plant cell wall in hemibiotrophic fungi.</title>
        <authorList>
            <consortium name="DOE Joint Genome Institute"/>
            <person name="Baroncelli R."/>
            <person name="Diaz J.F."/>
            <person name="Benocci T."/>
            <person name="Peng M."/>
            <person name="Battaglia E."/>
            <person name="Haridas S."/>
            <person name="Andreopoulos W."/>
            <person name="Labutti K."/>
            <person name="Pangilinan J."/>
            <person name="Floch G.L."/>
            <person name="Makela M.R."/>
            <person name="Henrissat B."/>
            <person name="Grigoriev I.V."/>
            <person name="Crouch J.A."/>
            <person name="De Vries R.P."/>
            <person name="Sukno S.A."/>
            <person name="Thon M.R."/>
        </authorList>
    </citation>
    <scope>NUCLEOTIDE SEQUENCE</scope>
    <source>
        <strain evidence="2">MAFF235873</strain>
    </source>
</reference>
<keyword evidence="1" id="KW-0812">Transmembrane</keyword>
<name>A0AAD9H1X6_9PEZI</name>
<comment type="caution">
    <text evidence="2">The sequence shown here is derived from an EMBL/GenBank/DDBJ whole genome shotgun (WGS) entry which is preliminary data.</text>
</comment>
<accession>A0AAD9H1X6</accession>
<evidence type="ECO:0000256" key="1">
    <source>
        <dbReference type="SAM" id="Phobius"/>
    </source>
</evidence>
<keyword evidence="1" id="KW-1133">Transmembrane helix</keyword>
<evidence type="ECO:0000313" key="3">
    <source>
        <dbReference type="Proteomes" id="UP001232148"/>
    </source>
</evidence>
<keyword evidence="3" id="KW-1185">Reference proteome</keyword>
<protein>
    <submittedName>
        <fullName evidence="2">Uncharacterized protein</fullName>
    </submittedName>
</protein>
<dbReference type="Proteomes" id="UP001232148">
    <property type="component" value="Unassembled WGS sequence"/>
</dbReference>